<dbReference type="AlphaFoldDB" id="K1SE79"/>
<dbReference type="EMBL" id="AJWZ01009215">
    <property type="protein sequence ID" value="EKC51950.1"/>
    <property type="molecule type" value="Genomic_DNA"/>
</dbReference>
<accession>K1SE79</accession>
<reference evidence="1" key="1">
    <citation type="journal article" date="2013" name="Environ. Microbiol.">
        <title>Microbiota from the distal guts of lean and obese adolescents exhibit partial functional redundancy besides clear differences in community structure.</title>
        <authorList>
            <person name="Ferrer M."/>
            <person name="Ruiz A."/>
            <person name="Lanza F."/>
            <person name="Haange S.B."/>
            <person name="Oberbach A."/>
            <person name="Till H."/>
            <person name="Bargiela R."/>
            <person name="Campoy C."/>
            <person name="Segura M.T."/>
            <person name="Richter M."/>
            <person name="von Bergen M."/>
            <person name="Seifert J."/>
            <person name="Suarez A."/>
        </authorList>
    </citation>
    <scope>NUCLEOTIDE SEQUENCE</scope>
</reference>
<name>K1SE79_9ZZZZ</name>
<organism evidence="1">
    <name type="scientific">human gut metagenome</name>
    <dbReference type="NCBI Taxonomy" id="408170"/>
    <lineage>
        <taxon>unclassified sequences</taxon>
        <taxon>metagenomes</taxon>
        <taxon>organismal metagenomes</taxon>
    </lineage>
</organism>
<proteinExistence type="predicted"/>
<dbReference type="InterPro" id="IPR011664">
    <property type="entry name" value="Abi_system_AbiD/AbiF-like"/>
</dbReference>
<sequence length="195" mass="23105">MTKITFLVILLTSDRVVVTCGSATEKPLYSYGTGVFLFMSEIKKHFLSYDEHIDLLKQKKLSIINDEIAKSELKRYSYYSLITGYKDIFKIAKNGDYKSDASFEGIINLYKFDDYMREIFLHEFIHIEKHIKSLYSYSFCELYGDKQNDYLDANNYNYSKYQTDVNNFISILNGIIRHSSRYKYVHHNKTKYKNV</sequence>
<protein>
    <submittedName>
        <fullName evidence="1">Abortive infection bacteriophage resistance related protein</fullName>
    </submittedName>
</protein>
<comment type="caution">
    <text evidence="1">The sequence shown here is derived from an EMBL/GenBank/DDBJ whole genome shotgun (WGS) entry which is preliminary data.</text>
</comment>
<gene>
    <name evidence="1" type="ORF">OBE_13343</name>
</gene>
<feature type="non-terminal residue" evidence="1">
    <location>
        <position position="195"/>
    </location>
</feature>
<dbReference type="Pfam" id="PF07751">
    <property type="entry name" value="Abi_2"/>
    <property type="match status" value="1"/>
</dbReference>
<evidence type="ECO:0000313" key="1">
    <source>
        <dbReference type="EMBL" id="EKC51950.1"/>
    </source>
</evidence>